<dbReference type="Proteomes" id="UP000324479">
    <property type="component" value="Unassembled WGS sequence"/>
</dbReference>
<reference evidence="1 2" key="1">
    <citation type="submission" date="2019-08" db="EMBL/GenBank/DDBJ databases">
        <authorList>
            <person name="Dhanesh K."/>
            <person name="Kumar G."/>
            <person name="Sasikala C."/>
            <person name="Venkata Ramana C."/>
        </authorList>
    </citation>
    <scope>NUCLEOTIDE SEQUENCE [LARGE SCALE GENOMIC DNA]</scope>
    <source>
        <strain evidence="1 2">JC645</strain>
    </source>
</reference>
<protein>
    <submittedName>
        <fullName evidence="1">Uncharacterized protein</fullName>
    </submittedName>
</protein>
<dbReference type="AlphaFoldDB" id="A0A5M6D6Q5"/>
<sequence length="69" mass="7636">MRNETQQADPASNSQAFCRFLDAADVATRLGVLRCGKRSPATYYLCRFAATVPDVAAQNEETPRGQSRR</sequence>
<evidence type="ECO:0000313" key="1">
    <source>
        <dbReference type="EMBL" id="KAA5541509.1"/>
    </source>
</evidence>
<name>A0A5M6D6Q5_9BACT</name>
<evidence type="ECO:0000313" key="2">
    <source>
        <dbReference type="Proteomes" id="UP000324479"/>
    </source>
</evidence>
<keyword evidence="2" id="KW-1185">Reference proteome</keyword>
<comment type="caution">
    <text evidence="1">The sequence shown here is derived from an EMBL/GenBank/DDBJ whole genome shotgun (WGS) entry which is preliminary data.</text>
</comment>
<proteinExistence type="predicted"/>
<dbReference type="EMBL" id="VWOX01000010">
    <property type="protein sequence ID" value="KAA5541509.1"/>
    <property type="molecule type" value="Genomic_DNA"/>
</dbReference>
<dbReference type="RefSeq" id="WP_150077896.1">
    <property type="nucleotide sequence ID" value="NZ_VWOX01000010.1"/>
</dbReference>
<gene>
    <name evidence="1" type="ORF">FYK55_18300</name>
</gene>
<organism evidence="1 2">
    <name type="scientific">Roseiconus nitratireducens</name>
    <dbReference type="NCBI Taxonomy" id="2605748"/>
    <lineage>
        <taxon>Bacteria</taxon>
        <taxon>Pseudomonadati</taxon>
        <taxon>Planctomycetota</taxon>
        <taxon>Planctomycetia</taxon>
        <taxon>Pirellulales</taxon>
        <taxon>Pirellulaceae</taxon>
        <taxon>Roseiconus</taxon>
    </lineage>
</organism>
<accession>A0A5M6D6Q5</accession>